<dbReference type="Proteomes" id="UP000502699">
    <property type="component" value="Chromosome"/>
</dbReference>
<gene>
    <name evidence="1" type="ORF">GWK36_06950</name>
</gene>
<dbReference type="Gene3D" id="3.40.50.300">
    <property type="entry name" value="P-loop containing nucleotide triphosphate hydrolases"/>
    <property type="match status" value="1"/>
</dbReference>
<name>A0A6G7VD14_9GAMM</name>
<reference evidence="2" key="1">
    <citation type="submission" date="2020-01" db="EMBL/GenBank/DDBJ databases">
        <title>Caldichromatium gen. nov., sp. nov., a thermophilic purple sulfur bacterium member of the family Chromatiaceae isolated from Nakabusa hot spring, Japan.</title>
        <authorList>
            <person name="Saini M.K."/>
            <person name="Hanada S."/>
            <person name="Tank M."/>
        </authorList>
    </citation>
    <scope>NUCLEOTIDE SEQUENCE [LARGE SCALE GENOMIC DNA]</scope>
    <source>
        <strain evidence="2">No.7</strain>
    </source>
</reference>
<dbReference type="AlphaFoldDB" id="A0A6G7VD14"/>
<dbReference type="InterPro" id="IPR005331">
    <property type="entry name" value="Sulfotransferase"/>
</dbReference>
<dbReference type="SUPFAM" id="SSF52540">
    <property type="entry name" value="P-loop containing nucleoside triphosphate hydrolases"/>
    <property type="match status" value="1"/>
</dbReference>
<keyword evidence="2" id="KW-1185">Reference proteome</keyword>
<proteinExistence type="predicted"/>
<evidence type="ECO:0000313" key="1">
    <source>
        <dbReference type="EMBL" id="QIK37766.1"/>
    </source>
</evidence>
<dbReference type="InterPro" id="IPR027417">
    <property type="entry name" value="P-loop_NTPase"/>
</dbReference>
<dbReference type="GO" id="GO:0016020">
    <property type="term" value="C:membrane"/>
    <property type="evidence" value="ECO:0007669"/>
    <property type="project" value="InterPro"/>
</dbReference>
<dbReference type="RefSeq" id="WP_166270528.1">
    <property type="nucleotide sequence ID" value="NZ_CP048029.1"/>
</dbReference>
<accession>A0A6G7VD14</accession>
<dbReference type="EMBL" id="CP048029">
    <property type="protein sequence ID" value="QIK37766.1"/>
    <property type="molecule type" value="Genomic_DNA"/>
</dbReference>
<protein>
    <submittedName>
        <fullName evidence="1">Sulfotransferase family protein</fullName>
    </submittedName>
</protein>
<sequence>MLLSHRYRFLFVHIAKTGGTSVRAALKPLLWRDPWYYPMWLCGRLNHLTGHRLGMKLPRHAKVILAQELLPREYFEGLFKFAFVRNPWDLQVSSFHHIRRERPHYLGGHTDFADFLRWKLDPDRPYQYHLDTSITPQSDYLVDLEGRVIVDDIGRYERLEEDFAGICKRIGIRPLPLPHRRRAQDRKRDWRTYYTDETAELVARHFARDIELFGYHFDP</sequence>
<dbReference type="Pfam" id="PF03567">
    <property type="entry name" value="Sulfotransfer_2"/>
    <property type="match status" value="1"/>
</dbReference>
<evidence type="ECO:0000313" key="2">
    <source>
        <dbReference type="Proteomes" id="UP000502699"/>
    </source>
</evidence>
<dbReference type="GO" id="GO:0008146">
    <property type="term" value="F:sulfotransferase activity"/>
    <property type="evidence" value="ECO:0007669"/>
    <property type="project" value="InterPro"/>
</dbReference>
<organism evidence="1 2">
    <name type="scientific">Caldichromatium japonicum</name>
    <dbReference type="NCBI Taxonomy" id="2699430"/>
    <lineage>
        <taxon>Bacteria</taxon>
        <taxon>Pseudomonadati</taxon>
        <taxon>Pseudomonadota</taxon>
        <taxon>Gammaproteobacteria</taxon>
        <taxon>Chromatiales</taxon>
        <taxon>Chromatiaceae</taxon>
        <taxon>Caldichromatium</taxon>
    </lineage>
</organism>
<dbReference type="KEGG" id="cjap:GWK36_06950"/>
<keyword evidence="1" id="KW-0808">Transferase</keyword>